<reference evidence="2 3" key="1">
    <citation type="journal article" date="2013" name="Science">
        <title>Genomic diversity and evolution of the head crest in the rock pigeon.</title>
        <authorList>
            <person name="Shapiro M.D."/>
            <person name="Kronenberg Z."/>
            <person name="Li C."/>
            <person name="Domyan E.T."/>
            <person name="Pan H."/>
            <person name="Campbell M."/>
            <person name="Tan H."/>
            <person name="Huff C.D."/>
            <person name="Hu H."/>
            <person name="Vickrey A.I."/>
            <person name="Nielsen S.C."/>
            <person name="Stringham S.A."/>
            <person name="Hu H."/>
            <person name="Willerslev E."/>
            <person name="Gilbert M.T."/>
            <person name="Yandell M."/>
            <person name="Zhang G."/>
            <person name="Wang J."/>
        </authorList>
    </citation>
    <scope>NUCLEOTIDE SEQUENCE [LARGE SCALE GENOMIC DNA]</scope>
    <source>
        <tissue evidence="2">Blood</tissue>
    </source>
</reference>
<evidence type="ECO:0000313" key="3">
    <source>
        <dbReference type="Proteomes" id="UP000053872"/>
    </source>
</evidence>
<organism evidence="2 3">
    <name type="scientific">Columba livia</name>
    <name type="common">Rock dove</name>
    <dbReference type="NCBI Taxonomy" id="8932"/>
    <lineage>
        <taxon>Eukaryota</taxon>
        <taxon>Metazoa</taxon>
        <taxon>Chordata</taxon>
        <taxon>Craniata</taxon>
        <taxon>Vertebrata</taxon>
        <taxon>Euteleostomi</taxon>
        <taxon>Archelosauria</taxon>
        <taxon>Archosauria</taxon>
        <taxon>Dinosauria</taxon>
        <taxon>Saurischia</taxon>
        <taxon>Theropoda</taxon>
        <taxon>Coelurosauria</taxon>
        <taxon>Aves</taxon>
        <taxon>Neognathae</taxon>
        <taxon>Neoaves</taxon>
        <taxon>Columbimorphae</taxon>
        <taxon>Columbiformes</taxon>
        <taxon>Columbidae</taxon>
        <taxon>Columba</taxon>
    </lineage>
</organism>
<dbReference type="InParanoid" id="A0A2I0M9L2"/>
<proteinExistence type="predicted"/>
<dbReference type="EMBL" id="AKCR02000026">
    <property type="protein sequence ID" value="PKK26368.1"/>
    <property type="molecule type" value="Genomic_DNA"/>
</dbReference>
<name>A0A2I0M9L2_COLLI</name>
<comment type="caution">
    <text evidence="2">The sequence shown here is derived from an EMBL/GenBank/DDBJ whole genome shotgun (WGS) entry which is preliminary data.</text>
</comment>
<sequence length="88" mass="9199">MVSYVCVFFLSSSSSSSFSRRLSPPPQTHTYTHASPLPPPPQGRKGKPNLQPMKAFGIVVCAPSGTAPKPSSAASAMSGKAPPQENLE</sequence>
<feature type="region of interest" description="Disordered" evidence="1">
    <location>
        <begin position="12"/>
        <end position="52"/>
    </location>
</feature>
<feature type="compositionally biased region" description="Low complexity" evidence="1">
    <location>
        <begin position="12"/>
        <end position="22"/>
    </location>
</feature>
<dbReference type="AlphaFoldDB" id="A0A2I0M9L2"/>
<feature type="region of interest" description="Disordered" evidence="1">
    <location>
        <begin position="66"/>
        <end position="88"/>
    </location>
</feature>
<protein>
    <submittedName>
        <fullName evidence="2">RING1 and YY1 binding protein</fullName>
    </submittedName>
</protein>
<keyword evidence="3" id="KW-1185">Reference proteome</keyword>
<evidence type="ECO:0000313" key="2">
    <source>
        <dbReference type="EMBL" id="PKK26368.1"/>
    </source>
</evidence>
<evidence type="ECO:0000256" key="1">
    <source>
        <dbReference type="SAM" id="MobiDB-lite"/>
    </source>
</evidence>
<dbReference type="Proteomes" id="UP000053872">
    <property type="component" value="Unassembled WGS sequence"/>
</dbReference>
<accession>A0A2I0M9L2</accession>
<gene>
    <name evidence="2" type="primary">RYBP</name>
    <name evidence="2" type="ORF">A306_00009054</name>
</gene>